<evidence type="ECO:0000313" key="1">
    <source>
        <dbReference type="EMBL" id="WBE24193.1"/>
    </source>
</evidence>
<proteinExistence type="predicted"/>
<reference evidence="1 2" key="1">
    <citation type="submission" date="2022-12" db="EMBL/GenBank/DDBJ databases">
        <title>Coexistence and Characterization of a Novel Tigecycline Resistance gene tet(X) variant and blaNDM-1 in a Pseudomonas caeni Isolate of Chicken Origin.</title>
        <authorList>
            <person name="Lu X."/>
            <person name="Zhang L."/>
            <person name="Li R."/>
            <person name="Wang Z."/>
        </authorList>
    </citation>
    <scope>NUCLEOTIDE SEQUENCE [LARGE SCALE GENOMIC DNA]</scope>
    <source>
        <strain evidence="1 2">CE14</strain>
    </source>
</reference>
<dbReference type="EMBL" id="CP114976">
    <property type="protein sequence ID" value="WBE24193.1"/>
    <property type="molecule type" value="Genomic_DNA"/>
</dbReference>
<dbReference type="Proteomes" id="UP001212189">
    <property type="component" value="Chromosome"/>
</dbReference>
<name>A0AAF0AK77_9GAMM</name>
<dbReference type="AlphaFoldDB" id="A0AAF0AK77"/>
<organism evidence="1 2">
    <name type="scientific">Denitrificimonas caeni</name>
    <dbReference type="NCBI Taxonomy" id="521720"/>
    <lineage>
        <taxon>Bacteria</taxon>
        <taxon>Pseudomonadati</taxon>
        <taxon>Pseudomonadota</taxon>
        <taxon>Gammaproteobacteria</taxon>
        <taxon>Pseudomonadales</taxon>
        <taxon>Pseudomonadaceae</taxon>
        <taxon>Denitrificimonas</taxon>
    </lineage>
</organism>
<keyword evidence="2" id="KW-1185">Reference proteome</keyword>
<evidence type="ECO:0000313" key="2">
    <source>
        <dbReference type="Proteomes" id="UP001212189"/>
    </source>
</evidence>
<dbReference type="KEGG" id="dce:O6P33_07290"/>
<gene>
    <name evidence="1" type="ORF">O6P33_07290</name>
</gene>
<protein>
    <submittedName>
        <fullName evidence="1">Uncharacterized protein</fullName>
    </submittedName>
</protein>
<sequence>MQQFEIAFSGQIAPGAELSQVKAAIARLFKADEALLARLFSGQRMIIKQSVDAAAAAKYQSAFQRAGAVLEVRDLSAPIIEEIVPGLPAEEPAAEPQQGAEATTAMLQVTPRDEYMAAFKDVQAPDFGIAALGDDLQPQPVAAAAPDLDLSALSLAPAGSDLGQLAGAEAIAVPDITHLKLLDND</sequence>
<dbReference type="RefSeq" id="WP_269817135.1">
    <property type="nucleotide sequence ID" value="NZ_CP114976.1"/>
</dbReference>
<accession>A0AAF0AK77</accession>